<name>A0A6J5LZX9_9CAUD</name>
<protein>
    <submittedName>
        <fullName evidence="1">Uncharacterized protein</fullName>
    </submittedName>
</protein>
<accession>A0A6J5LZX9</accession>
<evidence type="ECO:0000313" key="1">
    <source>
        <dbReference type="EMBL" id="CAB4138627.1"/>
    </source>
</evidence>
<dbReference type="EMBL" id="LR796345">
    <property type="protein sequence ID" value="CAB4138627.1"/>
    <property type="molecule type" value="Genomic_DNA"/>
</dbReference>
<proteinExistence type="predicted"/>
<organism evidence="1">
    <name type="scientific">uncultured Caudovirales phage</name>
    <dbReference type="NCBI Taxonomy" id="2100421"/>
    <lineage>
        <taxon>Viruses</taxon>
        <taxon>Duplodnaviria</taxon>
        <taxon>Heunggongvirae</taxon>
        <taxon>Uroviricota</taxon>
        <taxon>Caudoviricetes</taxon>
        <taxon>Peduoviridae</taxon>
        <taxon>Maltschvirus</taxon>
        <taxon>Maltschvirus maltsch</taxon>
    </lineage>
</organism>
<gene>
    <name evidence="1" type="ORF">UFOVP331_187</name>
</gene>
<sequence>MPKQILNEEFLRMQKLAGIVAENNIYEEQEPDFSDLSKIDDLIGDELEKAEEEQPVTEIVGLTTAAFVLAIPGIVNGIAKIVKAIKDKAPPRFNLSKPEDNKSHLDYIIKFTDKIDGYLDGPFKLMLNPFIKDSTKRDKVAKFLKAITLMIMSLGIDITKSPDIMAIGKELTPDWIDIVTSPNTVTLITKAKTIIPKLLT</sequence>
<reference evidence="1" key="1">
    <citation type="submission" date="2020-04" db="EMBL/GenBank/DDBJ databases">
        <authorList>
            <person name="Chiriac C."/>
            <person name="Salcher M."/>
            <person name="Ghai R."/>
            <person name="Kavagutti S V."/>
        </authorList>
    </citation>
    <scope>NUCLEOTIDE SEQUENCE</scope>
</reference>